<dbReference type="STRING" id="64144.ENSATEP00000016660"/>
<dbReference type="SMART" id="SM00034">
    <property type="entry name" value="CLECT"/>
    <property type="match status" value="3"/>
</dbReference>
<dbReference type="Proteomes" id="UP000265040">
    <property type="component" value="Chromosome 18"/>
</dbReference>
<keyword evidence="3" id="KW-1185">Reference proteome</keyword>
<proteinExistence type="predicted"/>
<dbReference type="PANTHER" id="PTHR45784:SF3">
    <property type="entry name" value="C-TYPE LECTIN DOMAIN FAMILY 4 MEMBER K-LIKE-RELATED"/>
    <property type="match status" value="1"/>
</dbReference>
<dbReference type="GeneTree" id="ENSGT01100000263473"/>
<evidence type="ECO:0000313" key="3">
    <source>
        <dbReference type="Proteomes" id="UP000265040"/>
    </source>
</evidence>
<dbReference type="Pfam" id="PF00059">
    <property type="entry name" value="Lectin_C"/>
    <property type="match status" value="3"/>
</dbReference>
<feature type="domain" description="C-type lectin" evidence="1">
    <location>
        <begin position="136"/>
        <end position="258"/>
    </location>
</feature>
<dbReference type="PROSITE" id="PS50041">
    <property type="entry name" value="C_TYPE_LECTIN_2"/>
    <property type="match status" value="3"/>
</dbReference>
<accession>A0A3Q1I901</accession>
<reference evidence="2" key="3">
    <citation type="submission" date="2025-09" db="UniProtKB">
        <authorList>
            <consortium name="Ensembl"/>
        </authorList>
    </citation>
    <scope>IDENTIFICATION</scope>
</reference>
<evidence type="ECO:0000259" key="1">
    <source>
        <dbReference type="PROSITE" id="PS50041"/>
    </source>
</evidence>
<sequence>MQWSPFLFILMGQSFFFTCHLYVYHFIGENKTWDEAQKYCRENYTDLATVSNMTDMERLRKSTETLTEAWIGLHSYPGKDNRRWYWSLPGLEFNDNQTRWNSGEPNDYRGQENCVLIHELSNQNQNWSDFPCNTNHQFFCYSETKQFNKSFHLISSMMTWPQAQRYCRENHTDLVSGLDQLDDKEFKTAIMSEDHLWIGVFRDTWRWSDGTNFSFRNWEYVEDLVDGQSDKKCATTVLNRAGKWSSADCNEKKPFFCYDDKLILINESKTWVEALNYCREKHYDLVSITNLDEQRWIQERVKKASTEFVWLGLRYTCTLDFWFWVSDEVVSYTNWASGVESDDCDMSAVMERGGRNQWFKKPDNETFNFICSKD</sequence>
<feature type="domain" description="C-type lectin" evidence="1">
    <location>
        <begin position="24"/>
        <end position="141"/>
    </location>
</feature>
<reference evidence="2" key="2">
    <citation type="submission" date="2025-08" db="UniProtKB">
        <authorList>
            <consortium name="Ensembl"/>
        </authorList>
    </citation>
    <scope>IDENTIFICATION</scope>
</reference>
<dbReference type="Ensembl" id="ENSATET00000016943.3">
    <property type="protein sequence ID" value="ENSATEP00000016660.3"/>
    <property type="gene ID" value="ENSATEG00000011197.3"/>
</dbReference>
<dbReference type="InterPro" id="IPR001304">
    <property type="entry name" value="C-type_lectin-like"/>
</dbReference>
<dbReference type="PANTHER" id="PTHR45784">
    <property type="entry name" value="C-TYPE LECTIN DOMAIN FAMILY 20 MEMBER A-RELATED"/>
    <property type="match status" value="1"/>
</dbReference>
<dbReference type="InterPro" id="IPR016187">
    <property type="entry name" value="CTDL_fold"/>
</dbReference>
<feature type="domain" description="C-type lectin" evidence="1">
    <location>
        <begin position="258"/>
        <end position="372"/>
    </location>
</feature>
<dbReference type="InterPro" id="IPR016186">
    <property type="entry name" value="C-type_lectin-like/link_sf"/>
</dbReference>
<dbReference type="SUPFAM" id="SSF56436">
    <property type="entry name" value="C-type lectin-like"/>
    <property type="match status" value="3"/>
</dbReference>
<evidence type="ECO:0000313" key="2">
    <source>
        <dbReference type="Ensembl" id="ENSATEP00000016660.3"/>
    </source>
</evidence>
<dbReference type="Gene3D" id="3.10.100.10">
    <property type="entry name" value="Mannose-Binding Protein A, subunit A"/>
    <property type="match status" value="3"/>
</dbReference>
<protein>
    <recommendedName>
        <fullName evidence="1">C-type lectin domain-containing protein</fullName>
    </recommendedName>
</protein>
<reference evidence="2" key="1">
    <citation type="submission" date="2021-04" db="EMBL/GenBank/DDBJ databases">
        <authorList>
            <consortium name="Wellcome Sanger Institute Data Sharing"/>
        </authorList>
    </citation>
    <scope>NUCLEOTIDE SEQUENCE [LARGE SCALE GENOMIC DNA]</scope>
</reference>
<dbReference type="CDD" id="cd00037">
    <property type="entry name" value="CLECT"/>
    <property type="match status" value="1"/>
</dbReference>
<name>A0A3Q1I901_ANATE</name>
<organism evidence="2 3">
    <name type="scientific">Anabas testudineus</name>
    <name type="common">Climbing perch</name>
    <name type="synonym">Anthias testudineus</name>
    <dbReference type="NCBI Taxonomy" id="64144"/>
    <lineage>
        <taxon>Eukaryota</taxon>
        <taxon>Metazoa</taxon>
        <taxon>Chordata</taxon>
        <taxon>Craniata</taxon>
        <taxon>Vertebrata</taxon>
        <taxon>Euteleostomi</taxon>
        <taxon>Actinopterygii</taxon>
        <taxon>Neopterygii</taxon>
        <taxon>Teleostei</taxon>
        <taxon>Neoteleostei</taxon>
        <taxon>Acanthomorphata</taxon>
        <taxon>Anabantaria</taxon>
        <taxon>Anabantiformes</taxon>
        <taxon>Anabantoidei</taxon>
        <taxon>Anabantidae</taxon>
        <taxon>Anabas</taxon>
    </lineage>
</organism>
<dbReference type="AlphaFoldDB" id="A0A3Q1I901"/>